<keyword evidence="5" id="KW-0998">Cell outer membrane</keyword>
<dbReference type="Pfam" id="PF07980">
    <property type="entry name" value="SusD_RagB"/>
    <property type="match status" value="1"/>
</dbReference>
<dbReference type="SUPFAM" id="SSF48452">
    <property type="entry name" value="TPR-like"/>
    <property type="match status" value="1"/>
</dbReference>
<comment type="similarity">
    <text evidence="2">Belongs to the SusD family.</text>
</comment>
<evidence type="ECO:0000256" key="4">
    <source>
        <dbReference type="ARBA" id="ARBA00023136"/>
    </source>
</evidence>
<dbReference type="EMBL" id="JAFLNM010000001">
    <property type="protein sequence ID" value="MBO0340210.1"/>
    <property type="molecule type" value="Genomic_DNA"/>
</dbReference>
<evidence type="ECO:0000256" key="1">
    <source>
        <dbReference type="ARBA" id="ARBA00004442"/>
    </source>
</evidence>
<comment type="caution">
    <text evidence="8">The sequence shown here is derived from an EMBL/GenBank/DDBJ whole genome shotgun (WGS) entry which is preliminary data.</text>
</comment>
<evidence type="ECO:0000313" key="9">
    <source>
        <dbReference type="Proteomes" id="UP000664807"/>
    </source>
</evidence>
<dbReference type="InterPro" id="IPR011990">
    <property type="entry name" value="TPR-like_helical_dom_sf"/>
</dbReference>
<dbReference type="Pfam" id="PF14322">
    <property type="entry name" value="SusD-like_3"/>
    <property type="match status" value="1"/>
</dbReference>
<evidence type="ECO:0000313" key="8">
    <source>
        <dbReference type="EMBL" id="MBO0340210.1"/>
    </source>
</evidence>
<accession>A0ABS3FBY0</accession>
<evidence type="ECO:0000256" key="5">
    <source>
        <dbReference type="ARBA" id="ARBA00023237"/>
    </source>
</evidence>
<keyword evidence="4" id="KW-0472">Membrane</keyword>
<evidence type="ECO:0000256" key="3">
    <source>
        <dbReference type="ARBA" id="ARBA00022729"/>
    </source>
</evidence>
<keyword evidence="9" id="KW-1185">Reference proteome</keyword>
<keyword evidence="3" id="KW-0732">Signal</keyword>
<feature type="domain" description="SusD-like N-terminal" evidence="7">
    <location>
        <begin position="38"/>
        <end position="234"/>
    </location>
</feature>
<protein>
    <submittedName>
        <fullName evidence="8">RagB/SusD family nutrient uptake outer membrane protein</fullName>
    </submittedName>
</protein>
<dbReference type="CDD" id="cd08977">
    <property type="entry name" value="SusD"/>
    <property type="match status" value="1"/>
</dbReference>
<dbReference type="Proteomes" id="UP000664807">
    <property type="component" value="Unassembled WGS sequence"/>
</dbReference>
<dbReference type="PROSITE" id="PS51257">
    <property type="entry name" value="PROKAR_LIPOPROTEIN"/>
    <property type="match status" value="1"/>
</dbReference>
<sequence length="468" mass="52726">MKRLKHNTMLYKGRTLGIGLLWPLLFMVLGCSDFVTVDPPKNIMVSETVFEDPATVEAALANLYYAMREEGMVSGNQGLTTRLAIYSDELDYFGNDLDLLGLYQNAVLPDNGEILAWWSQAYGVIYGANDIIIGVDASTGLDQGEKDRFIGQALFVRGFMHSLLVSLFGDVPYVTTTDYTVNNEVSRMPESEVYGRIIDDLLMAESLLENSEVENGERTFVDRYVVKALLSRMYRHTEEWDRAANLATELISSFGLEDDLEGVFLKASTETIWQLKPGEEPRNTQEANQLIIFTVPGQTYAMSEGLLSAFEDGDGRREAWVESISDAENTLTFHYPYKYRASFSETESLEYSIQFRLAEFYLIRAEARARLGDIPGAQQDLNAIRNRAGLADTMASTESELLGAILRERRAELFAEQGHRWFDLVLMDRVDEVLGALKPNWQTTDMLLPIPESELEANPNLLPQNPGY</sequence>
<gene>
    <name evidence="8" type="ORF">J0654_01080</name>
</gene>
<name>A0ABS3FBY0_9FLAO</name>
<proteinExistence type="inferred from homology"/>
<dbReference type="RefSeq" id="WP_207025871.1">
    <property type="nucleotide sequence ID" value="NZ_JAFLNM010000001.1"/>
</dbReference>
<organism evidence="8 9">
    <name type="scientific">Flagellimonas profundi</name>
    <dbReference type="NCBI Taxonomy" id="2915620"/>
    <lineage>
        <taxon>Bacteria</taxon>
        <taxon>Pseudomonadati</taxon>
        <taxon>Bacteroidota</taxon>
        <taxon>Flavobacteriia</taxon>
        <taxon>Flavobacteriales</taxon>
        <taxon>Flavobacteriaceae</taxon>
        <taxon>Flagellimonas</taxon>
    </lineage>
</organism>
<reference evidence="8 9" key="1">
    <citation type="submission" date="2021-03" db="EMBL/GenBank/DDBJ databases">
        <title>Muricauda lutimaris sp. nov. and Muricauda ruestringensis sp. nov, two marine members of the Flavobacteriaceae isolated from deep sea sediments of Western Pacific.</title>
        <authorList>
            <person name="Zhao S."/>
            <person name="Liu R."/>
        </authorList>
    </citation>
    <scope>NUCLEOTIDE SEQUENCE [LARGE SCALE GENOMIC DNA]</scope>
    <source>
        <strain evidence="8 9">BC31-3-A3</strain>
    </source>
</reference>
<comment type="subcellular location">
    <subcellularLocation>
        <location evidence="1">Cell outer membrane</location>
    </subcellularLocation>
</comment>
<evidence type="ECO:0000259" key="6">
    <source>
        <dbReference type="Pfam" id="PF07980"/>
    </source>
</evidence>
<evidence type="ECO:0000259" key="7">
    <source>
        <dbReference type="Pfam" id="PF14322"/>
    </source>
</evidence>
<evidence type="ECO:0000256" key="2">
    <source>
        <dbReference type="ARBA" id="ARBA00006275"/>
    </source>
</evidence>
<dbReference type="InterPro" id="IPR012944">
    <property type="entry name" value="SusD_RagB_dom"/>
</dbReference>
<dbReference type="InterPro" id="IPR033985">
    <property type="entry name" value="SusD-like_N"/>
</dbReference>
<dbReference type="Gene3D" id="1.25.40.390">
    <property type="match status" value="1"/>
</dbReference>
<feature type="domain" description="RagB/SusD" evidence="6">
    <location>
        <begin position="304"/>
        <end position="425"/>
    </location>
</feature>